<feature type="transmembrane region" description="Helical" evidence="1">
    <location>
        <begin position="148"/>
        <end position="168"/>
    </location>
</feature>
<evidence type="ECO:0000313" key="2">
    <source>
        <dbReference type="EMBL" id="OMF55609.1"/>
    </source>
</evidence>
<dbReference type="EMBL" id="MRTP01000002">
    <property type="protein sequence ID" value="OMF55609.1"/>
    <property type="molecule type" value="Genomic_DNA"/>
</dbReference>
<feature type="transmembrane region" description="Helical" evidence="1">
    <location>
        <begin position="104"/>
        <end position="128"/>
    </location>
</feature>
<dbReference type="STRING" id="297318.BK138_13175"/>
<dbReference type="AlphaFoldDB" id="A0A1R1EV23"/>
<dbReference type="RefSeq" id="WP_076170001.1">
    <property type="nucleotide sequence ID" value="NZ_MRTP01000002.1"/>
</dbReference>
<feature type="transmembrane region" description="Helical" evidence="1">
    <location>
        <begin position="209"/>
        <end position="229"/>
    </location>
</feature>
<proteinExistence type="predicted"/>
<keyword evidence="1" id="KW-1133">Transmembrane helix</keyword>
<dbReference type="PANTHER" id="PTHR42867">
    <property type="entry name" value="MEMBRANE PROTEIN-RELATED"/>
    <property type="match status" value="1"/>
</dbReference>
<dbReference type="PANTHER" id="PTHR42867:SF1">
    <property type="entry name" value="MEMBRANE PROTEIN-RELATED"/>
    <property type="match status" value="1"/>
</dbReference>
<keyword evidence="3" id="KW-1185">Reference proteome</keyword>
<dbReference type="Pfam" id="PF07136">
    <property type="entry name" value="DUF1385"/>
    <property type="match status" value="1"/>
</dbReference>
<sequence length="331" mass="37181">MSEQSKTVSYGGQAVIEGVMFGGKHVNVTAVRRKNQEITFLEVPREDKPWVGKLRKIPFLRGIVSIIDASAKGTKHLNYSAESYADDEVEPEERAKQKQKEESGWSLGMIIGVAAVGVLSFLVGKLVLTLVPVFLENFIFGKMFDNYILHNLIEGGIKLLLLLVYLWGISQTPVIKRLFQYHGAEHKVISTYEAGEELTVANVQKHSRLHYRCGSSFMMLTIVLGVLIYSLVPWDNMTQRVLQRIILLPVVIAISFEFLKLTNALRDVPVLRYLGYPGLWLQLLTTKEPKDDQVEVSIASFNRMLELDAQMEKAPGAEQPVRNGVLDPLKG</sequence>
<evidence type="ECO:0000256" key="1">
    <source>
        <dbReference type="SAM" id="Phobius"/>
    </source>
</evidence>
<name>A0A1R1EV23_9BACL</name>
<dbReference type="InterPro" id="IPR010787">
    <property type="entry name" value="DUF1385"/>
</dbReference>
<feature type="transmembrane region" description="Helical" evidence="1">
    <location>
        <begin position="241"/>
        <end position="259"/>
    </location>
</feature>
<keyword evidence="1" id="KW-0472">Membrane</keyword>
<evidence type="ECO:0000313" key="3">
    <source>
        <dbReference type="Proteomes" id="UP000187172"/>
    </source>
</evidence>
<accession>A0A1R1EV23</accession>
<keyword evidence="1" id="KW-0812">Transmembrane</keyword>
<protein>
    <recommendedName>
        <fullName evidence="4">Metal-dependent enzyme</fullName>
    </recommendedName>
</protein>
<reference evidence="2 3" key="1">
    <citation type="submission" date="2016-11" db="EMBL/GenBank/DDBJ databases">
        <title>Paenibacillus species isolates.</title>
        <authorList>
            <person name="Beno S.M."/>
        </authorList>
    </citation>
    <scope>NUCLEOTIDE SEQUENCE [LARGE SCALE GENOMIC DNA]</scope>
    <source>
        <strain evidence="2 3">FSL R5-0378</strain>
    </source>
</reference>
<dbReference type="Proteomes" id="UP000187172">
    <property type="component" value="Unassembled WGS sequence"/>
</dbReference>
<evidence type="ECO:0008006" key="4">
    <source>
        <dbReference type="Google" id="ProtNLM"/>
    </source>
</evidence>
<gene>
    <name evidence="2" type="ORF">BK138_13175</name>
</gene>
<organism evidence="2 3">
    <name type="scientific">Paenibacillus rhizosphaerae</name>
    <dbReference type="NCBI Taxonomy" id="297318"/>
    <lineage>
        <taxon>Bacteria</taxon>
        <taxon>Bacillati</taxon>
        <taxon>Bacillota</taxon>
        <taxon>Bacilli</taxon>
        <taxon>Bacillales</taxon>
        <taxon>Paenibacillaceae</taxon>
        <taxon>Paenibacillus</taxon>
    </lineage>
</organism>
<comment type="caution">
    <text evidence="2">The sequence shown here is derived from an EMBL/GenBank/DDBJ whole genome shotgun (WGS) entry which is preliminary data.</text>
</comment>